<evidence type="ECO:0000313" key="10">
    <source>
        <dbReference type="EMBL" id="KAK2141764.1"/>
    </source>
</evidence>
<feature type="region of interest" description="Disordered" evidence="8">
    <location>
        <begin position="238"/>
        <end position="260"/>
    </location>
</feature>
<evidence type="ECO:0000259" key="9">
    <source>
        <dbReference type="PROSITE" id="PS51968"/>
    </source>
</evidence>
<dbReference type="EMBL" id="JAODUP010001045">
    <property type="protein sequence ID" value="KAK2141764.1"/>
    <property type="molecule type" value="Genomic_DNA"/>
</dbReference>
<dbReference type="PROSITE" id="PS51968">
    <property type="entry name" value="GRH_CP2_DB"/>
    <property type="match status" value="1"/>
</dbReference>
<keyword evidence="3" id="KW-0805">Transcription regulation</keyword>
<evidence type="ECO:0000313" key="11">
    <source>
        <dbReference type="Proteomes" id="UP001208570"/>
    </source>
</evidence>
<dbReference type="SUPFAM" id="SSF47769">
    <property type="entry name" value="SAM/Pointed domain"/>
    <property type="match status" value="1"/>
</dbReference>
<comment type="subcellular location">
    <subcellularLocation>
        <location evidence="1 7">Nucleus</location>
    </subcellularLocation>
</comment>
<feature type="region of interest" description="Disordered" evidence="8">
    <location>
        <begin position="471"/>
        <end position="530"/>
    </location>
</feature>
<evidence type="ECO:0000256" key="5">
    <source>
        <dbReference type="ARBA" id="ARBA00023163"/>
    </source>
</evidence>
<gene>
    <name evidence="10" type="ORF">LSH36_1045g00017</name>
</gene>
<feature type="compositionally biased region" description="Polar residues" evidence="8">
    <location>
        <begin position="471"/>
        <end position="489"/>
    </location>
</feature>
<evidence type="ECO:0000256" key="6">
    <source>
        <dbReference type="ARBA" id="ARBA00023242"/>
    </source>
</evidence>
<keyword evidence="6 7" id="KW-0539">Nucleus</keyword>
<proteinExistence type="inferred from homology"/>
<organism evidence="10 11">
    <name type="scientific">Paralvinella palmiformis</name>
    <dbReference type="NCBI Taxonomy" id="53620"/>
    <lineage>
        <taxon>Eukaryota</taxon>
        <taxon>Metazoa</taxon>
        <taxon>Spiralia</taxon>
        <taxon>Lophotrochozoa</taxon>
        <taxon>Annelida</taxon>
        <taxon>Polychaeta</taxon>
        <taxon>Sedentaria</taxon>
        <taxon>Canalipalpata</taxon>
        <taxon>Terebellida</taxon>
        <taxon>Terebelliformia</taxon>
        <taxon>Alvinellidae</taxon>
        <taxon>Paralvinella</taxon>
    </lineage>
</organism>
<dbReference type="GO" id="GO:0001228">
    <property type="term" value="F:DNA-binding transcription activator activity, RNA polymerase II-specific"/>
    <property type="evidence" value="ECO:0007669"/>
    <property type="project" value="TreeGrafter"/>
</dbReference>
<feature type="compositionally biased region" description="Polar residues" evidence="8">
    <location>
        <begin position="298"/>
        <end position="323"/>
    </location>
</feature>
<dbReference type="Proteomes" id="UP001208570">
    <property type="component" value="Unassembled WGS sequence"/>
</dbReference>
<evidence type="ECO:0000256" key="8">
    <source>
        <dbReference type="SAM" id="MobiDB-lite"/>
    </source>
</evidence>
<feature type="region of interest" description="Disordered" evidence="8">
    <location>
        <begin position="545"/>
        <end position="591"/>
    </location>
</feature>
<protein>
    <recommendedName>
        <fullName evidence="9">Grh/CP2 DB domain-containing protein</fullName>
    </recommendedName>
</protein>
<name>A0AAD9IVP7_9ANNE</name>
<dbReference type="InterPro" id="IPR057520">
    <property type="entry name" value="GRHL1/CP2_C"/>
</dbReference>
<evidence type="ECO:0000256" key="2">
    <source>
        <dbReference type="ARBA" id="ARBA00010852"/>
    </source>
</evidence>
<dbReference type="GO" id="GO:0005634">
    <property type="term" value="C:nucleus"/>
    <property type="evidence" value="ECO:0007669"/>
    <property type="project" value="UniProtKB-SubCell"/>
</dbReference>
<dbReference type="GO" id="GO:0000978">
    <property type="term" value="F:RNA polymerase II cis-regulatory region sequence-specific DNA binding"/>
    <property type="evidence" value="ECO:0007669"/>
    <property type="project" value="TreeGrafter"/>
</dbReference>
<dbReference type="CDD" id="cd09537">
    <property type="entry name" value="SAM_CP2-like"/>
    <property type="match status" value="1"/>
</dbReference>
<dbReference type="PANTHER" id="PTHR11037">
    <property type="entry name" value="TRANSCRIPTION FACTOR CP2"/>
    <property type="match status" value="1"/>
</dbReference>
<dbReference type="Pfam" id="PF04516">
    <property type="entry name" value="CP2"/>
    <property type="match status" value="1"/>
</dbReference>
<feature type="region of interest" description="Disordered" evidence="8">
    <location>
        <begin position="285"/>
        <end position="323"/>
    </location>
</feature>
<dbReference type="Gene3D" id="1.10.150.50">
    <property type="entry name" value="Transcription Factor, Ets-1"/>
    <property type="match status" value="1"/>
</dbReference>
<dbReference type="Pfam" id="PF25416">
    <property type="entry name" value="GRHL1_C"/>
    <property type="match status" value="1"/>
</dbReference>
<feature type="domain" description="Grh/CP2 DB" evidence="9">
    <location>
        <begin position="65"/>
        <end position="308"/>
    </location>
</feature>
<accession>A0AAD9IVP7</accession>
<keyword evidence="4 7" id="KW-0238">DNA-binding</keyword>
<evidence type="ECO:0000256" key="1">
    <source>
        <dbReference type="ARBA" id="ARBA00004123"/>
    </source>
</evidence>
<dbReference type="Pfam" id="PF18016">
    <property type="entry name" value="SAM_3"/>
    <property type="match status" value="1"/>
</dbReference>
<sequence length="707" mass="78993">MTDQSYSTTASLSSWLANIKADDIDGGLAANFDGSLSGLGVELGSSTYNMSEALLALPVFKQENTDAGFQYVLGAATSPATKLYEETLTYLNQGQSYEVKVKKLGDLGQLRGRYLKSIIRVIFHERRLQYNEKEQLDFWKAMRPGERIVDVDIPLSYGLIKVEINKKKLNCIEFVWDPSHDTGIYIKIHAISTEFTPRKHGGEKGVPFRLQVETYLYDEYDTRLLHAASCQVKVFKPKGADRKHKTDREKLEKRSDSEKEKYQPSYEFTVLIEIPVDQIKSYLEQQEQENQSDDHDWSSPSYSEKTTAVSTGLNHSMSQSSVASPAVPKTTAVDTTTPPSVFNSVSDLALLLDQSSCDSSSHQSTQTLASNTTDSVAEKVQVEPLSPKATSQQVTQWLISHRFSAFTKVFQSFSGADLLRLSREDLIQICGLADGIRLNNALQSRMVRPKLTMYIFQARGINIAAADKQDQISPDTSNHSNTPKQQNSPDGDAGDVVAQATTQDVKKAQVKSASPVREKSQCEGSSIKHKVKENDVKKDVFVDSKAETSNIPPGGCSHDEGDAAHSELTNNQPLSSKRSIGCNSSGGHQRWKRQYREAEESDHEAELYYTKKQRTRTLELSRKGVYHAVYLEYLTLKHLKEKLAASFSILPEQIQEIHVQGPSGIHILVTDNVVQNFPDESRYNIEATEDDIMLSYYNILLQTTTNS</sequence>
<dbReference type="PANTHER" id="PTHR11037:SF21">
    <property type="entry name" value="GEMINI, ISOFORM C"/>
    <property type="match status" value="1"/>
</dbReference>
<comment type="similarity">
    <text evidence="2">Belongs to the grh/CP2 family. CP2 subfamily.</text>
</comment>
<dbReference type="InterPro" id="IPR040167">
    <property type="entry name" value="TF_CP2-like"/>
</dbReference>
<evidence type="ECO:0000256" key="3">
    <source>
        <dbReference type="ARBA" id="ARBA00023015"/>
    </source>
</evidence>
<feature type="compositionally biased region" description="Polar residues" evidence="8">
    <location>
        <begin position="567"/>
        <end position="587"/>
    </location>
</feature>
<dbReference type="AlphaFoldDB" id="A0AAD9IVP7"/>
<keyword evidence="11" id="KW-1185">Reference proteome</keyword>
<dbReference type="InterPro" id="IPR013761">
    <property type="entry name" value="SAM/pointed_sf"/>
</dbReference>
<dbReference type="InterPro" id="IPR007604">
    <property type="entry name" value="CP2"/>
</dbReference>
<dbReference type="InterPro" id="IPR041418">
    <property type="entry name" value="SAM_3"/>
</dbReference>
<keyword evidence="5" id="KW-0804">Transcription</keyword>
<comment type="caution">
    <text evidence="10">The sequence shown here is derived from an EMBL/GenBank/DDBJ whole genome shotgun (WGS) entry which is preliminary data.</text>
</comment>
<reference evidence="10" key="1">
    <citation type="journal article" date="2023" name="Mol. Biol. Evol.">
        <title>Third-Generation Sequencing Reveals the Adaptive Role of the Epigenome in Three Deep-Sea Polychaetes.</title>
        <authorList>
            <person name="Perez M."/>
            <person name="Aroh O."/>
            <person name="Sun Y."/>
            <person name="Lan Y."/>
            <person name="Juniper S.K."/>
            <person name="Young C.R."/>
            <person name="Angers B."/>
            <person name="Qian P.Y."/>
        </authorList>
    </citation>
    <scope>NUCLEOTIDE SEQUENCE</scope>
    <source>
        <strain evidence="10">P08H-3</strain>
    </source>
</reference>
<evidence type="ECO:0000256" key="4">
    <source>
        <dbReference type="ARBA" id="ARBA00023125"/>
    </source>
</evidence>
<evidence type="ECO:0000256" key="7">
    <source>
        <dbReference type="PROSITE-ProRule" id="PRU01313"/>
    </source>
</evidence>